<keyword evidence="2" id="KW-0690">Ribosome biogenesis</keyword>
<evidence type="ECO:0000256" key="4">
    <source>
        <dbReference type="ARBA" id="ARBA00022801"/>
    </source>
</evidence>
<dbReference type="Gene3D" id="3.30.420.140">
    <property type="entry name" value="YqgF/RNase H-like domain"/>
    <property type="match status" value="1"/>
</dbReference>
<dbReference type="GO" id="GO:0016787">
    <property type="term" value="F:hydrolase activity"/>
    <property type="evidence" value="ECO:0007669"/>
    <property type="project" value="UniProtKB-KW"/>
</dbReference>
<evidence type="ECO:0000313" key="6">
    <source>
        <dbReference type="EMBL" id="OGD78612.1"/>
    </source>
</evidence>
<dbReference type="InterPro" id="IPR037027">
    <property type="entry name" value="YqgF/RNaseH-like_dom_sf"/>
</dbReference>
<sequence>MIYLCLDPGRSHTGVAISYEGTLSIPLTTLHTSSLEALLHALGPLIATHRPDVLVIGQPQTGPIHQLALDLSTALRADSYSVVLAPEDGTSLRSQTLLSTHRSPLKRKLNAHQAAAALILQHYLDNL</sequence>
<protein>
    <recommendedName>
        <fullName evidence="5">YqgF/RNase H-like domain-containing protein</fullName>
    </recommendedName>
</protein>
<name>A0A1F5FGD9_9BACT</name>
<dbReference type="GO" id="GO:0004518">
    <property type="term" value="F:nuclease activity"/>
    <property type="evidence" value="ECO:0007669"/>
    <property type="project" value="UniProtKB-KW"/>
</dbReference>
<comment type="caution">
    <text evidence="6">The sequence shown here is derived from an EMBL/GenBank/DDBJ whole genome shotgun (WGS) entry which is preliminary data.</text>
</comment>
<dbReference type="EMBL" id="MFAM01000040">
    <property type="protein sequence ID" value="OGD78612.1"/>
    <property type="molecule type" value="Genomic_DNA"/>
</dbReference>
<keyword evidence="4" id="KW-0378">Hydrolase</keyword>
<dbReference type="GO" id="GO:0000967">
    <property type="term" value="P:rRNA 5'-end processing"/>
    <property type="evidence" value="ECO:0007669"/>
    <property type="project" value="TreeGrafter"/>
</dbReference>
<reference evidence="6 7" key="1">
    <citation type="journal article" date="2016" name="Nat. Commun.">
        <title>Thousands of microbial genomes shed light on interconnected biogeochemical processes in an aquifer system.</title>
        <authorList>
            <person name="Anantharaman K."/>
            <person name="Brown C.T."/>
            <person name="Hug L.A."/>
            <person name="Sharon I."/>
            <person name="Castelle C.J."/>
            <person name="Probst A.J."/>
            <person name="Thomas B.C."/>
            <person name="Singh A."/>
            <person name="Wilkins M.J."/>
            <person name="Karaoz U."/>
            <person name="Brodie E.L."/>
            <person name="Williams K.H."/>
            <person name="Hubbard S.S."/>
            <person name="Banfield J.F."/>
        </authorList>
    </citation>
    <scope>NUCLEOTIDE SEQUENCE [LARGE SCALE GENOMIC DNA]</scope>
</reference>
<dbReference type="CDD" id="cd16964">
    <property type="entry name" value="YqgF"/>
    <property type="match status" value="1"/>
</dbReference>
<keyword evidence="1" id="KW-0963">Cytoplasm</keyword>
<dbReference type="AlphaFoldDB" id="A0A1F5FGD9"/>
<dbReference type="SMART" id="SM00732">
    <property type="entry name" value="YqgFc"/>
    <property type="match status" value="1"/>
</dbReference>
<dbReference type="InterPro" id="IPR006641">
    <property type="entry name" value="YqgF/RNaseH-like_dom"/>
</dbReference>
<dbReference type="SUPFAM" id="SSF53098">
    <property type="entry name" value="Ribonuclease H-like"/>
    <property type="match status" value="1"/>
</dbReference>
<dbReference type="Pfam" id="PF03652">
    <property type="entry name" value="RuvX"/>
    <property type="match status" value="1"/>
</dbReference>
<evidence type="ECO:0000259" key="5">
    <source>
        <dbReference type="SMART" id="SM00732"/>
    </source>
</evidence>
<gene>
    <name evidence="6" type="ORF">A2368_01115</name>
</gene>
<keyword evidence="3" id="KW-0540">Nuclease</keyword>
<dbReference type="PANTHER" id="PTHR33317">
    <property type="entry name" value="POLYNUCLEOTIDYL TRANSFERASE, RIBONUCLEASE H-LIKE SUPERFAMILY PROTEIN"/>
    <property type="match status" value="1"/>
</dbReference>
<dbReference type="Proteomes" id="UP000176682">
    <property type="component" value="Unassembled WGS sequence"/>
</dbReference>
<evidence type="ECO:0000256" key="2">
    <source>
        <dbReference type="ARBA" id="ARBA00022517"/>
    </source>
</evidence>
<dbReference type="InterPro" id="IPR012337">
    <property type="entry name" value="RNaseH-like_sf"/>
</dbReference>
<accession>A0A1F5FGD9</accession>
<evidence type="ECO:0000313" key="7">
    <source>
        <dbReference type="Proteomes" id="UP000176682"/>
    </source>
</evidence>
<evidence type="ECO:0000256" key="3">
    <source>
        <dbReference type="ARBA" id="ARBA00022722"/>
    </source>
</evidence>
<feature type="domain" description="YqgF/RNase H-like" evidence="5">
    <location>
        <begin position="1"/>
        <end position="94"/>
    </location>
</feature>
<dbReference type="PANTHER" id="PTHR33317:SF4">
    <property type="entry name" value="POLYNUCLEOTIDYL TRANSFERASE, RIBONUCLEASE H-LIKE SUPERFAMILY PROTEIN"/>
    <property type="match status" value="1"/>
</dbReference>
<organism evidence="6 7">
    <name type="scientific">Candidatus Collierbacteria bacterium RIFOXYB1_FULL_49_13</name>
    <dbReference type="NCBI Taxonomy" id="1817728"/>
    <lineage>
        <taxon>Bacteria</taxon>
        <taxon>Candidatus Collieribacteriota</taxon>
    </lineage>
</organism>
<evidence type="ECO:0000256" key="1">
    <source>
        <dbReference type="ARBA" id="ARBA00022490"/>
    </source>
</evidence>
<proteinExistence type="predicted"/>
<dbReference type="InterPro" id="IPR005227">
    <property type="entry name" value="YqgF"/>
</dbReference>